<proteinExistence type="inferred from homology"/>
<protein>
    <recommendedName>
        <fullName evidence="2 5">Basal-body rod modification protein FlgD</fullName>
    </recommendedName>
</protein>
<evidence type="ECO:0000259" key="6">
    <source>
        <dbReference type="Pfam" id="PF13860"/>
    </source>
</evidence>
<dbReference type="InterPro" id="IPR025965">
    <property type="entry name" value="FlgD/Vpr_Ig-like"/>
</dbReference>
<organism evidence="7">
    <name type="scientific">Caldithrix abyssi</name>
    <dbReference type="NCBI Taxonomy" id="187145"/>
    <lineage>
        <taxon>Bacteria</taxon>
        <taxon>Pseudomonadati</taxon>
        <taxon>Calditrichota</taxon>
        <taxon>Calditrichia</taxon>
        <taxon>Calditrichales</taxon>
        <taxon>Calditrichaceae</taxon>
        <taxon>Caldithrix</taxon>
    </lineage>
</organism>
<keyword evidence="3 5" id="KW-1005">Bacterial flagellum biogenesis</keyword>
<dbReference type="EMBL" id="DRLD01000344">
    <property type="protein sequence ID" value="HED11458.1"/>
    <property type="molecule type" value="Genomic_DNA"/>
</dbReference>
<name>A0A7V1PV58_CALAY</name>
<feature type="domain" description="FlgD/Vpr Ig-like" evidence="6">
    <location>
        <begin position="104"/>
        <end position="181"/>
    </location>
</feature>
<comment type="similarity">
    <text evidence="1 5">Belongs to the FlgD family.</text>
</comment>
<dbReference type="Pfam" id="PF13860">
    <property type="entry name" value="FlgD_ig"/>
    <property type="match status" value="1"/>
</dbReference>
<evidence type="ECO:0000256" key="3">
    <source>
        <dbReference type="ARBA" id="ARBA00022795"/>
    </source>
</evidence>
<evidence type="ECO:0000313" key="7">
    <source>
        <dbReference type="EMBL" id="HED11458.1"/>
    </source>
</evidence>
<dbReference type="AlphaFoldDB" id="A0A7V1PV58"/>
<dbReference type="Gene3D" id="2.30.30.910">
    <property type="match status" value="1"/>
</dbReference>
<dbReference type="Pfam" id="PF03963">
    <property type="entry name" value="FlgD"/>
    <property type="match status" value="1"/>
</dbReference>
<evidence type="ECO:0000256" key="2">
    <source>
        <dbReference type="ARBA" id="ARBA00016013"/>
    </source>
</evidence>
<gene>
    <name evidence="7" type="ORF">ENJ10_12270</name>
</gene>
<dbReference type="InterPro" id="IPR005648">
    <property type="entry name" value="FlgD"/>
</dbReference>
<dbReference type="Gene3D" id="2.60.40.4070">
    <property type="match status" value="1"/>
</dbReference>
<comment type="caution">
    <text evidence="7">The sequence shown here is derived from an EMBL/GenBank/DDBJ whole genome shotgun (WGS) entry which is preliminary data.</text>
</comment>
<dbReference type="GO" id="GO:0044781">
    <property type="term" value="P:bacterial-type flagellum organization"/>
    <property type="evidence" value="ECO:0007669"/>
    <property type="project" value="UniProtKB-UniRule"/>
</dbReference>
<evidence type="ECO:0000256" key="5">
    <source>
        <dbReference type="RuleBase" id="RU362076"/>
    </source>
</evidence>
<evidence type="ECO:0000256" key="4">
    <source>
        <dbReference type="ARBA" id="ARBA00024746"/>
    </source>
</evidence>
<sequence length="229" mass="23803">MDTGSINTATATTGAISDAKVFQNSLGKEEFLKLLVVQLQNQDPLSPMESQDFSAQLAQFSSVEQLTNIDSNLEESIQTNVVLSQTINNTLATTLIGKQVTATGNRVQLIEGTPAAVSFELQTPAQEATVTITDSAGNVVRTLEGQNLGSGIQSLEWDGLDDDGVAVPEGVYSFSVQATDASGAEVVTQPLIRGIAGSLMYSGGTAFLRIGDLSVSFGDVLEISGGLGG</sequence>
<comment type="function">
    <text evidence="4 5">Required for flagellar hook formation. May act as a scaffolding protein.</text>
</comment>
<dbReference type="Proteomes" id="UP000886005">
    <property type="component" value="Unassembled WGS sequence"/>
</dbReference>
<reference evidence="7" key="1">
    <citation type="journal article" date="2020" name="mSystems">
        <title>Genome- and Community-Level Interaction Insights into Carbon Utilization and Element Cycling Functions of Hydrothermarchaeota in Hydrothermal Sediment.</title>
        <authorList>
            <person name="Zhou Z."/>
            <person name="Liu Y."/>
            <person name="Xu W."/>
            <person name="Pan J."/>
            <person name="Luo Z.H."/>
            <person name="Li M."/>
        </authorList>
    </citation>
    <scope>NUCLEOTIDE SEQUENCE [LARGE SCALE GENOMIC DNA]</scope>
    <source>
        <strain evidence="7">HyVt-456</strain>
    </source>
</reference>
<evidence type="ECO:0000256" key="1">
    <source>
        <dbReference type="ARBA" id="ARBA00010577"/>
    </source>
</evidence>
<accession>A0A7V1PV58</accession>